<keyword evidence="2" id="KW-1185">Reference proteome</keyword>
<evidence type="ECO:0000313" key="1">
    <source>
        <dbReference type="EMBL" id="EFA91531.1"/>
    </source>
</evidence>
<proteinExistence type="predicted"/>
<dbReference type="EMBL" id="ADEG01000086">
    <property type="protein sequence ID" value="EFA91531.1"/>
    <property type="molecule type" value="Genomic_DNA"/>
</dbReference>
<protein>
    <submittedName>
        <fullName evidence="1">Uncharacterized protein</fullName>
    </submittedName>
</protein>
<reference evidence="1 2" key="1">
    <citation type="submission" date="2009-12" db="EMBL/GenBank/DDBJ databases">
        <title>Genome Sequence of Prevotella buccalis ATCC 35310.</title>
        <authorList>
            <person name="Durkin A.S."/>
            <person name="Madupu R."/>
            <person name="Torralba M."/>
            <person name="Methe B."/>
            <person name="Sutton G."/>
            <person name="Strausberg R.L."/>
            <person name="Nelson K.E."/>
        </authorList>
    </citation>
    <scope>NUCLEOTIDE SEQUENCE [LARGE SCALE GENOMIC DNA]</scope>
    <source>
        <strain evidence="1 2">ATCC 35310</strain>
    </source>
</reference>
<evidence type="ECO:0000313" key="2">
    <source>
        <dbReference type="Proteomes" id="UP000005283"/>
    </source>
</evidence>
<gene>
    <name evidence="1" type="ORF">HMPREF0650_2426</name>
</gene>
<organism evidence="1 2">
    <name type="scientific">Hoylesella buccalis ATCC 35310</name>
    <dbReference type="NCBI Taxonomy" id="679190"/>
    <lineage>
        <taxon>Bacteria</taxon>
        <taxon>Pseudomonadati</taxon>
        <taxon>Bacteroidota</taxon>
        <taxon>Bacteroidia</taxon>
        <taxon>Bacteroidales</taxon>
        <taxon>Prevotellaceae</taxon>
        <taxon>Hoylesella</taxon>
    </lineage>
</organism>
<comment type="caution">
    <text evidence="1">The sequence shown here is derived from an EMBL/GenBank/DDBJ whole genome shotgun (WGS) entry which is preliminary data.</text>
</comment>
<name>D1W7D5_9BACT</name>
<accession>D1W7D5</accession>
<dbReference type="Proteomes" id="UP000005283">
    <property type="component" value="Unassembled WGS sequence"/>
</dbReference>
<sequence length="37" mass="4327">MLSRIFPIRIILFRCHCLFNYNVAGCIIKRADGENKT</sequence>
<dbReference type="AlphaFoldDB" id="D1W7D5"/>